<accession>A0A510NVJ8</accession>
<evidence type="ECO:0000313" key="10">
    <source>
        <dbReference type="Proteomes" id="UP000053095"/>
    </source>
</evidence>
<feature type="compositionally biased region" description="Polar residues" evidence="8">
    <location>
        <begin position="245"/>
        <end position="257"/>
    </location>
</feature>
<keyword evidence="2" id="KW-0479">Metal-binding</keyword>
<protein>
    <submittedName>
        <fullName evidence="9">C6 transcription factor</fullName>
    </submittedName>
</protein>
<dbReference type="EMBL" id="DF933814">
    <property type="protein sequence ID" value="GAM36289.1"/>
    <property type="molecule type" value="Genomic_DNA"/>
</dbReference>
<comment type="subcellular location">
    <subcellularLocation>
        <location evidence="1">Nucleus</location>
    </subcellularLocation>
</comment>
<evidence type="ECO:0000256" key="6">
    <source>
        <dbReference type="ARBA" id="ARBA00023163"/>
    </source>
</evidence>
<proteinExistence type="predicted"/>
<dbReference type="GO" id="GO:0005634">
    <property type="term" value="C:nucleus"/>
    <property type="evidence" value="ECO:0007669"/>
    <property type="project" value="UniProtKB-SubCell"/>
</dbReference>
<keyword evidence="3" id="KW-0862">Zinc</keyword>
<dbReference type="PANTHER" id="PTHR31668:SF18">
    <property type="entry name" value="MALTOSE FERMENTATION REGULATORY PROTEIN MAL13-RELATED"/>
    <property type="match status" value="1"/>
</dbReference>
<organism evidence="9 10">
    <name type="scientific">Talaromyces pinophilus</name>
    <name type="common">Penicillium pinophilum</name>
    <dbReference type="NCBI Taxonomy" id="128442"/>
    <lineage>
        <taxon>Eukaryota</taxon>
        <taxon>Fungi</taxon>
        <taxon>Dikarya</taxon>
        <taxon>Ascomycota</taxon>
        <taxon>Pezizomycotina</taxon>
        <taxon>Eurotiomycetes</taxon>
        <taxon>Eurotiomycetidae</taxon>
        <taxon>Eurotiales</taxon>
        <taxon>Trichocomaceae</taxon>
        <taxon>Talaromyces</taxon>
        <taxon>Talaromyces sect. Talaromyces</taxon>
    </lineage>
</organism>
<dbReference type="Proteomes" id="UP000053095">
    <property type="component" value="Unassembled WGS sequence"/>
</dbReference>
<feature type="region of interest" description="Disordered" evidence="8">
    <location>
        <begin position="229"/>
        <end position="257"/>
    </location>
</feature>
<dbReference type="CDD" id="cd12148">
    <property type="entry name" value="fungal_TF_MHR"/>
    <property type="match status" value="1"/>
</dbReference>
<evidence type="ECO:0000256" key="2">
    <source>
        <dbReference type="ARBA" id="ARBA00022723"/>
    </source>
</evidence>
<dbReference type="AlphaFoldDB" id="A0A510NVJ8"/>
<evidence type="ECO:0000256" key="1">
    <source>
        <dbReference type="ARBA" id="ARBA00004123"/>
    </source>
</evidence>
<gene>
    <name evidence="9" type="ORF">TCE0_018r05266</name>
</gene>
<feature type="compositionally biased region" description="Basic and acidic residues" evidence="8">
    <location>
        <begin position="122"/>
        <end position="133"/>
    </location>
</feature>
<evidence type="ECO:0000256" key="4">
    <source>
        <dbReference type="ARBA" id="ARBA00023015"/>
    </source>
</evidence>
<keyword evidence="4" id="KW-0805">Transcription regulation</keyword>
<dbReference type="InterPro" id="IPR050797">
    <property type="entry name" value="Carb_Metab_Trans_Reg"/>
</dbReference>
<feature type="region of interest" description="Disordered" evidence="8">
    <location>
        <begin position="76"/>
        <end position="133"/>
    </location>
</feature>
<evidence type="ECO:0000256" key="3">
    <source>
        <dbReference type="ARBA" id="ARBA00022833"/>
    </source>
</evidence>
<name>A0A510NVJ8_TALPI</name>
<reference evidence="10" key="1">
    <citation type="journal article" date="2015" name="Genome Announc.">
        <title>Draft genome sequence of Talaromyces cellulolyticus strain Y-94, a source of lignocellulosic biomass-degrading enzymes.</title>
        <authorList>
            <person name="Fujii T."/>
            <person name="Koike H."/>
            <person name="Sawayama S."/>
            <person name="Yano S."/>
            <person name="Inoue H."/>
        </authorList>
    </citation>
    <scope>NUCLEOTIDE SEQUENCE [LARGE SCALE GENOMIC DNA]</scope>
    <source>
        <strain evidence="10">Y-94</strain>
    </source>
</reference>
<dbReference type="GO" id="GO:0046872">
    <property type="term" value="F:metal ion binding"/>
    <property type="evidence" value="ECO:0007669"/>
    <property type="project" value="UniProtKB-KW"/>
</dbReference>
<dbReference type="PANTHER" id="PTHR31668">
    <property type="entry name" value="GLUCOSE TRANSPORT TRANSCRIPTION REGULATOR RGT1-RELATED-RELATED"/>
    <property type="match status" value="1"/>
</dbReference>
<evidence type="ECO:0000313" key="9">
    <source>
        <dbReference type="EMBL" id="GAM36289.1"/>
    </source>
</evidence>
<sequence length="665" mass="74999">MSFFQRWIRPFFTRQEVAPPDSRENDSKPVEIKVKVGEESDSESVIFVRENPVLKDDANLRNDTNLEDNIHFHDDADLKLDSNPEDDANPQADVTQDDSAPNGLRSFPKGYVSPYPVNVSPIDDKRTPRKSETERRYFDSLFCESESSSEDKTDKRSQDTTAGVFCAISRKCDIIASFNGTAAYAHSPFNSKPGPKGPWAEKRRLARLHQTALQHPANLPESQFAPIIPEQLHGDGGSSSSSSSTVESPPTNNQFTPSLPIPLIQQYLDVYHEQLYPVWPVVDRDEMVSRIQDPEDSEAYALCTALTAVVLAHLKFNPTDITQASHTVDNGWVAGESERARASTVLIREAITLAQFLELDQAKHYKQLSKKEAQLHLRIIWILSITERGHTTRFDLPRILRLDPDLPPLETQDVQPGLVAFTDLCQLFQTFGRAMDSDMLLRTSEFFIGTDQKLQEKRQLQSKTKVQQADFLITQQWMRIMVWKMSIFHIKLSVNADDENLSICFPERVAQVVLMYLNNLSRNIIEAHGIGMQMKLADVAISLADMLSCIPWVSERRQVMKVGPGDMVCHIAQTLASLRGNVNPRMEILFEKLSSRGWGCSPRSMPTSDIAFETLPATTAITTTTTTTVLPIRQIEDISKETGEENDNDYDDYVKRITLHTPGGY</sequence>
<keyword evidence="6" id="KW-0804">Transcription</keyword>
<evidence type="ECO:0000256" key="5">
    <source>
        <dbReference type="ARBA" id="ARBA00023125"/>
    </source>
</evidence>
<evidence type="ECO:0000256" key="7">
    <source>
        <dbReference type="ARBA" id="ARBA00023242"/>
    </source>
</evidence>
<evidence type="ECO:0000256" key="8">
    <source>
        <dbReference type="SAM" id="MobiDB-lite"/>
    </source>
</evidence>
<dbReference type="GO" id="GO:0003677">
    <property type="term" value="F:DNA binding"/>
    <property type="evidence" value="ECO:0007669"/>
    <property type="project" value="UniProtKB-KW"/>
</dbReference>
<keyword evidence="5" id="KW-0238">DNA-binding</keyword>
<keyword evidence="7" id="KW-0539">Nucleus</keyword>
<keyword evidence="10" id="KW-1185">Reference proteome</keyword>